<dbReference type="PANTHER" id="PTHR12358">
    <property type="entry name" value="SPHINGOSINE KINASE"/>
    <property type="match status" value="1"/>
</dbReference>
<comment type="similarity">
    <text evidence="2">Belongs to the diacylglycerol/lipid kinase family.</text>
</comment>
<keyword evidence="7" id="KW-0444">Lipid biosynthesis</keyword>
<dbReference type="PANTHER" id="PTHR12358:SF54">
    <property type="entry name" value="SPHINGOSINE KINASE RELATED PROTEIN"/>
    <property type="match status" value="1"/>
</dbReference>
<dbReference type="GO" id="GO:0008654">
    <property type="term" value="P:phospholipid biosynthetic process"/>
    <property type="evidence" value="ECO:0007669"/>
    <property type="project" value="UniProtKB-KW"/>
</dbReference>
<sequence length="317" mass="36244">MLSHLKKDDNSYDVFYQNLLEYTKVGERMKHIFIIKPDQNNKNIEAMIVKVMQGYRYEIKYTHYPRHATLLAKSYSGCNYRIYAVGGDGMIHEIVQGLVGSDNELVVIPTGTGNDFVRTIADENDPEKLLKKSLSLAASEIDLIKANDIYCINVLCCAFDSDIANNVHKYSQIKYLPRSLQYASVLVRRITQYCLFPTALFQDGKKFYEGNLIVGAFCNGKYFGGGFKIGKEAQIDDGMIDINLVSSLHKRYIPYYLTLLLAGKLEQGKLYYHQKLPYLTLKTRQQVNIDGETYPSGTYNLKIVKNSLKIVLYRQKD</sequence>
<comment type="caution">
    <text evidence="10">The sequence shown here is derived from an EMBL/GenBank/DDBJ whole genome shotgun (WGS) entry which is preliminary data.</text>
</comment>
<dbReference type="GO" id="GO:0016301">
    <property type="term" value="F:kinase activity"/>
    <property type="evidence" value="ECO:0007669"/>
    <property type="project" value="UniProtKB-KW"/>
</dbReference>
<keyword evidence="8" id="KW-1208">Phospholipid metabolism</keyword>
<evidence type="ECO:0000256" key="1">
    <source>
        <dbReference type="ARBA" id="ARBA00001946"/>
    </source>
</evidence>
<evidence type="ECO:0000259" key="9">
    <source>
        <dbReference type="PROSITE" id="PS50146"/>
    </source>
</evidence>
<keyword evidence="7" id="KW-0594">Phospholipid biosynthesis</keyword>
<reference evidence="10 11" key="1">
    <citation type="submission" date="2018-08" db="EMBL/GenBank/DDBJ databases">
        <title>A genome reference for cultivated species of the human gut microbiota.</title>
        <authorList>
            <person name="Zou Y."/>
            <person name="Xue W."/>
            <person name="Luo G."/>
        </authorList>
    </citation>
    <scope>NUCLEOTIDE SEQUENCE [LARGE SCALE GENOMIC DNA]</scope>
    <source>
        <strain evidence="10 11">OM06-4</strain>
    </source>
</reference>
<evidence type="ECO:0000256" key="7">
    <source>
        <dbReference type="ARBA" id="ARBA00023209"/>
    </source>
</evidence>
<evidence type="ECO:0000256" key="8">
    <source>
        <dbReference type="ARBA" id="ARBA00023264"/>
    </source>
</evidence>
<evidence type="ECO:0000256" key="2">
    <source>
        <dbReference type="ARBA" id="ARBA00005983"/>
    </source>
</evidence>
<dbReference type="InterPro" id="IPR045540">
    <property type="entry name" value="YegS/DAGK_C"/>
</dbReference>
<keyword evidence="7" id="KW-0443">Lipid metabolism</keyword>
<keyword evidence="6" id="KW-0067">ATP-binding</keyword>
<evidence type="ECO:0000313" key="11">
    <source>
        <dbReference type="Proteomes" id="UP000261032"/>
    </source>
</evidence>
<keyword evidence="3" id="KW-0808">Transferase</keyword>
<evidence type="ECO:0000256" key="3">
    <source>
        <dbReference type="ARBA" id="ARBA00022679"/>
    </source>
</evidence>
<comment type="cofactor">
    <cofactor evidence="1">
        <name>Mg(2+)</name>
        <dbReference type="ChEBI" id="CHEBI:18420"/>
    </cofactor>
</comment>
<dbReference type="Gene3D" id="2.60.200.40">
    <property type="match status" value="1"/>
</dbReference>
<keyword evidence="4" id="KW-0547">Nucleotide-binding</keyword>
<dbReference type="InterPro" id="IPR050187">
    <property type="entry name" value="Lipid_Phosphate_FormReg"/>
</dbReference>
<feature type="domain" description="DAGKc" evidence="9">
    <location>
        <begin position="53"/>
        <end position="150"/>
    </location>
</feature>
<keyword evidence="5" id="KW-0418">Kinase</keyword>
<organism evidence="10 11">
    <name type="scientific">Thomasclavelia ramosa</name>
    <dbReference type="NCBI Taxonomy" id="1547"/>
    <lineage>
        <taxon>Bacteria</taxon>
        <taxon>Bacillati</taxon>
        <taxon>Bacillota</taxon>
        <taxon>Erysipelotrichia</taxon>
        <taxon>Erysipelotrichales</taxon>
        <taxon>Coprobacillaceae</taxon>
        <taxon>Thomasclavelia</taxon>
    </lineage>
</organism>
<dbReference type="InterPro" id="IPR001206">
    <property type="entry name" value="Diacylglycerol_kinase_cat_dom"/>
</dbReference>
<evidence type="ECO:0000256" key="6">
    <source>
        <dbReference type="ARBA" id="ARBA00022840"/>
    </source>
</evidence>
<dbReference type="InterPro" id="IPR016064">
    <property type="entry name" value="NAD/diacylglycerol_kinase_sf"/>
</dbReference>
<gene>
    <name evidence="10" type="ORF">DXB93_04035</name>
</gene>
<dbReference type="InterPro" id="IPR017438">
    <property type="entry name" value="ATP-NAD_kinase_N"/>
</dbReference>
<dbReference type="Pfam" id="PF19279">
    <property type="entry name" value="YegS_C"/>
    <property type="match status" value="1"/>
</dbReference>
<proteinExistence type="inferred from homology"/>
<evidence type="ECO:0000256" key="5">
    <source>
        <dbReference type="ARBA" id="ARBA00022777"/>
    </source>
</evidence>
<dbReference type="EMBL" id="QUSL01000004">
    <property type="protein sequence ID" value="RGD86689.1"/>
    <property type="molecule type" value="Genomic_DNA"/>
</dbReference>
<dbReference type="Proteomes" id="UP000261032">
    <property type="component" value="Unassembled WGS sequence"/>
</dbReference>
<name>A0A3E3AJL1_9FIRM</name>
<accession>A0A3E3AJL1</accession>
<dbReference type="Pfam" id="PF00781">
    <property type="entry name" value="DAGK_cat"/>
    <property type="match status" value="1"/>
</dbReference>
<protein>
    <recommendedName>
        <fullName evidence="9">DAGKc domain-containing protein</fullName>
    </recommendedName>
</protein>
<evidence type="ECO:0000313" key="10">
    <source>
        <dbReference type="EMBL" id="RGD86689.1"/>
    </source>
</evidence>
<dbReference type="Gene3D" id="3.40.50.10330">
    <property type="entry name" value="Probable inorganic polyphosphate/atp-NAD kinase, domain 1"/>
    <property type="match status" value="1"/>
</dbReference>
<dbReference type="AlphaFoldDB" id="A0A3E3AJL1"/>
<dbReference type="PROSITE" id="PS50146">
    <property type="entry name" value="DAGK"/>
    <property type="match status" value="1"/>
</dbReference>
<dbReference type="SUPFAM" id="SSF111331">
    <property type="entry name" value="NAD kinase/diacylglycerol kinase-like"/>
    <property type="match status" value="1"/>
</dbReference>
<dbReference type="GO" id="GO:0005524">
    <property type="term" value="F:ATP binding"/>
    <property type="evidence" value="ECO:0007669"/>
    <property type="project" value="UniProtKB-KW"/>
</dbReference>
<evidence type="ECO:0000256" key="4">
    <source>
        <dbReference type="ARBA" id="ARBA00022741"/>
    </source>
</evidence>